<organism evidence="2 3">
    <name type="scientific">Pleurodeles waltl</name>
    <name type="common">Iberian ribbed newt</name>
    <dbReference type="NCBI Taxonomy" id="8319"/>
    <lineage>
        <taxon>Eukaryota</taxon>
        <taxon>Metazoa</taxon>
        <taxon>Chordata</taxon>
        <taxon>Craniata</taxon>
        <taxon>Vertebrata</taxon>
        <taxon>Euteleostomi</taxon>
        <taxon>Amphibia</taxon>
        <taxon>Batrachia</taxon>
        <taxon>Caudata</taxon>
        <taxon>Salamandroidea</taxon>
        <taxon>Salamandridae</taxon>
        <taxon>Pleurodelinae</taxon>
        <taxon>Pleurodeles</taxon>
    </lineage>
</organism>
<gene>
    <name evidence="2" type="ORF">NDU88_002929</name>
</gene>
<accession>A0AAV7WRB7</accession>
<evidence type="ECO:0000313" key="3">
    <source>
        <dbReference type="Proteomes" id="UP001066276"/>
    </source>
</evidence>
<comment type="caution">
    <text evidence="2">The sequence shown here is derived from an EMBL/GenBank/DDBJ whole genome shotgun (WGS) entry which is preliminary data.</text>
</comment>
<evidence type="ECO:0000313" key="2">
    <source>
        <dbReference type="EMBL" id="KAJ1215320.1"/>
    </source>
</evidence>
<feature type="region of interest" description="Disordered" evidence="1">
    <location>
        <begin position="24"/>
        <end position="98"/>
    </location>
</feature>
<proteinExistence type="predicted"/>
<dbReference type="AlphaFoldDB" id="A0AAV7WRB7"/>
<evidence type="ECO:0000256" key="1">
    <source>
        <dbReference type="SAM" id="MobiDB-lite"/>
    </source>
</evidence>
<reference evidence="2" key="1">
    <citation type="journal article" date="2022" name="bioRxiv">
        <title>Sequencing and chromosome-scale assembly of the giantPleurodeles waltlgenome.</title>
        <authorList>
            <person name="Brown T."/>
            <person name="Elewa A."/>
            <person name="Iarovenko S."/>
            <person name="Subramanian E."/>
            <person name="Araus A.J."/>
            <person name="Petzold A."/>
            <person name="Susuki M."/>
            <person name="Suzuki K.-i.T."/>
            <person name="Hayashi T."/>
            <person name="Toyoda A."/>
            <person name="Oliveira C."/>
            <person name="Osipova E."/>
            <person name="Leigh N.D."/>
            <person name="Simon A."/>
            <person name="Yun M.H."/>
        </authorList>
    </citation>
    <scope>NUCLEOTIDE SEQUENCE</scope>
    <source>
        <strain evidence="2">20211129_DDA</strain>
        <tissue evidence="2">Liver</tissue>
    </source>
</reference>
<dbReference type="Proteomes" id="UP001066276">
    <property type="component" value="Chromosome 1_1"/>
</dbReference>
<keyword evidence="3" id="KW-1185">Reference proteome</keyword>
<protein>
    <submittedName>
        <fullName evidence="2">Uncharacterized protein</fullName>
    </submittedName>
</protein>
<sequence length="147" mass="15946">MGPICPRLLLFEITQWGELRPHARPDSLLTSGEGERHQRAPLRTQGTRSGTGQAAAPAREGRHRPTAPGARPLSPGIGPTPHTGDRGSEGHQKRACRRGTAAHFLGDAVTVRHPRIPEGLCWDGRTHKRCVPLAILVGYAPSRSKLR</sequence>
<feature type="compositionally biased region" description="Basic and acidic residues" evidence="1">
    <location>
        <begin position="83"/>
        <end position="92"/>
    </location>
</feature>
<dbReference type="EMBL" id="JANPWB010000001">
    <property type="protein sequence ID" value="KAJ1215320.1"/>
    <property type="molecule type" value="Genomic_DNA"/>
</dbReference>
<name>A0AAV7WRB7_PLEWA</name>